<dbReference type="InterPro" id="IPR001264">
    <property type="entry name" value="Glyco_trans_51"/>
</dbReference>
<dbReference type="AlphaFoldDB" id="A0A7W3JFL7"/>
<comment type="catalytic activity">
    <reaction evidence="8">
        <text>[GlcNAc-(1-&gt;4)-Mur2Ac(oyl-L-Ala-gamma-D-Glu-L-Lys-D-Ala-D-Ala)](n)-di-trans,octa-cis-undecaprenyl diphosphate + beta-D-GlcNAc-(1-&gt;4)-Mur2Ac(oyl-L-Ala-gamma-D-Glu-L-Lys-D-Ala-D-Ala)-di-trans,octa-cis-undecaprenyl diphosphate = [GlcNAc-(1-&gt;4)-Mur2Ac(oyl-L-Ala-gamma-D-Glu-L-Lys-D-Ala-D-Ala)](n+1)-di-trans,octa-cis-undecaprenyl diphosphate + di-trans,octa-cis-undecaprenyl diphosphate + H(+)</text>
        <dbReference type="Rhea" id="RHEA:23708"/>
        <dbReference type="Rhea" id="RHEA-COMP:9602"/>
        <dbReference type="Rhea" id="RHEA-COMP:9603"/>
        <dbReference type="ChEBI" id="CHEBI:15378"/>
        <dbReference type="ChEBI" id="CHEBI:58405"/>
        <dbReference type="ChEBI" id="CHEBI:60033"/>
        <dbReference type="ChEBI" id="CHEBI:78435"/>
        <dbReference type="EC" id="2.4.99.28"/>
    </reaction>
</comment>
<dbReference type="InterPro" id="IPR050396">
    <property type="entry name" value="Glycosyltr_51/Transpeptidase"/>
</dbReference>
<dbReference type="GO" id="GO:0006508">
    <property type="term" value="P:proteolysis"/>
    <property type="evidence" value="ECO:0007669"/>
    <property type="project" value="UniProtKB-KW"/>
</dbReference>
<dbReference type="InterPro" id="IPR001460">
    <property type="entry name" value="PCN-bd_Tpept"/>
</dbReference>
<dbReference type="InterPro" id="IPR036950">
    <property type="entry name" value="PBP_transglycosylase"/>
</dbReference>
<feature type="region of interest" description="Disordered" evidence="9">
    <location>
        <begin position="708"/>
        <end position="786"/>
    </location>
</feature>
<evidence type="ECO:0000259" key="11">
    <source>
        <dbReference type="Pfam" id="PF00905"/>
    </source>
</evidence>
<evidence type="ECO:0000313" key="14">
    <source>
        <dbReference type="EMBL" id="MBA8811915.1"/>
    </source>
</evidence>
<evidence type="ECO:0000259" key="12">
    <source>
        <dbReference type="Pfam" id="PF00912"/>
    </source>
</evidence>
<evidence type="ECO:0000256" key="2">
    <source>
        <dbReference type="ARBA" id="ARBA00022670"/>
    </source>
</evidence>
<proteinExistence type="predicted"/>
<keyword evidence="10" id="KW-0812">Transmembrane</keyword>
<reference evidence="14 16" key="2">
    <citation type="submission" date="2020-07" db="EMBL/GenBank/DDBJ databases">
        <title>Sequencing the genomes of 1000 actinobacteria strains.</title>
        <authorList>
            <person name="Klenk H.-P."/>
        </authorList>
    </citation>
    <scope>NUCLEOTIDE SEQUENCE [LARGE SCALE GENOMIC DNA]</scope>
    <source>
        <strain evidence="14 16">DSM 10309</strain>
    </source>
</reference>
<dbReference type="GO" id="GO:0009252">
    <property type="term" value="P:peptidoglycan biosynthetic process"/>
    <property type="evidence" value="ECO:0007669"/>
    <property type="project" value="TreeGrafter"/>
</dbReference>
<evidence type="ECO:0000313" key="15">
    <source>
        <dbReference type="Proteomes" id="UP000321154"/>
    </source>
</evidence>
<dbReference type="SUPFAM" id="SSF53955">
    <property type="entry name" value="Lysozyme-like"/>
    <property type="match status" value="1"/>
</dbReference>
<dbReference type="RefSeq" id="WP_146855814.1">
    <property type="nucleotide sequence ID" value="NZ_BAAAHR010000005.1"/>
</dbReference>
<dbReference type="GO" id="GO:0008955">
    <property type="term" value="F:peptidoglycan glycosyltransferase activity"/>
    <property type="evidence" value="ECO:0007669"/>
    <property type="project" value="UniProtKB-EC"/>
</dbReference>
<dbReference type="GO" id="GO:0030288">
    <property type="term" value="C:outer membrane-bounded periplasmic space"/>
    <property type="evidence" value="ECO:0007669"/>
    <property type="project" value="TreeGrafter"/>
</dbReference>
<keyword evidence="6" id="KW-0511">Multifunctional enzyme</keyword>
<dbReference type="Gene3D" id="3.40.710.10">
    <property type="entry name" value="DD-peptidase/beta-lactamase superfamily"/>
    <property type="match status" value="1"/>
</dbReference>
<organism evidence="14 16">
    <name type="scientific">Frigoribacterium faeni</name>
    <dbReference type="NCBI Taxonomy" id="145483"/>
    <lineage>
        <taxon>Bacteria</taxon>
        <taxon>Bacillati</taxon>
        <taxon>Actinomycetota</taxon>
        <taxon>Actinomycetes</taxon>
        <taxon>Micrococcales</taxon>
        <taxon>Microbacteriaceae</taxon>
        <taxon>Frigoribacterium</taxon>
    </lineage>
</organism>
<keyword evidence="10" id="KW-0472">Membrane</keyword>
<dbReference type="SUPFAM" id="SSF56601">
    <property type="entry name" value="beta-lactamase/transpeptidase-like"/>
    <property type="match status" value="1"/>
</dbReference>
<dbReference type="Gene3D" id="1.10.3810.10">
    <property type="entry name" value="Biosynthetic peptidoglycan transglycosylase-like"/>
    <property type="match status" value="1"/>
</dbReference>
<dbReference type="EMBL" id="JACGWW010000001">
    <property type="protein sequence ID" value="MBA8811915.1"/>
    <property type="molecule type" value="Genomic_DNA"/>
</dbReference>
<dbReference type="InterPro" id="IPR012338">
    <property type="entry name" value="Beta-lactam/transpept-like"/>
</dbReference>
<keyword evidence="5" id="KW-0378">Hydrolase</keyword>
<dbReference type="Proteomes" id="UP000522688">
    <property type="component" value="Unassembled WGS sequence"/>
</dbReference>
<evidence type="ECO:0000256" key="6">
    <source>
        <dbReference type="ARBA" id="ARBA00023268"/>
    </source>
</evidence>
<keyword evidence="4" id="KW-0808">Transferase</keyword>
<dbReference type="InterPro" id="IPR023346">
    <property type="entry name" value="Lysozyme-like_dom_sf"/>
</dbReference>
<evidence type="ECO:0000256" key="9">
    <source>
        <dbReference type="SAM" id="MobiDB-lite"/>
    </source>
</evidence>
<dbReference type="Pfam" id="PF00905">
    <property type="entry name" value="Transpeptidase"/>
    <property type="match status" value="1"/>
</dbReference>
<evidence type="ECO:0000256" key="10">
    <source>
        <dbReference type="SAM" id="Phobius"/>
    </source>
</evidence>
<name>A0A7W3JFL7_9MICO</name>
<dbReference type="PANTHER" id="PTHR32282">
    <property type="entry name" value="BINDING PROTEIN TRANSPEPTIDASE, PUTATIVE-RELATED"/>
    <property type="match status" value="1"/>
</dbReference>
<dbReference type="PANTHER" id="PTHR32282:SF33">
    <property type="entry name" value="PEPTIDOGLYCAN GLYCOSYLTRANSFERASE"/>
    <property type="match status" value="1"/>
</dbReference>
<evidence type="ECO:0000256" key="7">
    <source>
        <dbReference type="ARBA" id="ARBA00034000"/>
    </source>
</evidence>
<dbReference type="GO" id="GO:0009002">
    <property type="term" value="F:serine-type D-Ala-D-Ala carboxypeptidase activity"/>
    <property type="evidence" value="ECO:0007669"/>
    <property type="project" value="UniProtKB-EC"/>
</dbReference>
<dbReference type="Pfam" id="PF00912">
    <property type="entry name" value="Transgly"/>
    <property type="match status" value="1"/>
</dbReference>
<feature type="compositionally biased region" description="Basic and acidic residues" evidence="9">
    <location>
        <begin position="762"/>
        <end position="778"/>
    </location>
</feature>
<dbReference type="Proteomes" id="UP000321154">
    <property type="component" value="Unassembled WGS sequence"/>
</dbReference>
<keyword evidence="15" id="KW-1185">Reference proteome</keyword>
<keyword evidence="10" id="KW-1133">Transmembrane helix</keyword>
<dbReference type="EMBL" id="BJUV01000020">
    <property type="protein sequence ID" value="GEK83765.1"/>
    <property type="molecule type" value="Genomic_DNA"/>
</dbReference>
<feature type="domain" description="Glycosyl transferase family 51" evidence="12">
    <location>
        <begin position="87"/>
        <end position="283"/>
    </location>
</feature>
<feature type="transmembrane region" description="Helical" evidence="10">
    <location>
        <begin position="21"/>
        <end position="46"/>
    </location>
</feature>
<evidence type="ECO:0000256" key="4">
    <source>
        <dbReference type="ARBA" id="ARBA00022679"/>
    </source>
</evidence>
<keyword evidence="3" id="KW-0328">Glycosyltransferase</keyword>
<evidence type="ECO:0000256" key="8">
    <source>
        <dbReference type="ARBA" id="ARBA00049902"/>
    </source>
</evidence>
<comment type="catalytic activity">
    <reaction evidence="7">
        <text>Preferential cleavage: (Ac)2-L-Lys-D-Ala-|-D-Ala. Also transpeptidation of peptidyl-alanyl moieties that are N-acyl substituents of D-alanine.</text>
        <dbReference type="EC" id="3.4.16.4"/>
    </reaction>
</comment>
<protein>
    <submittedName>
        <fullName evidence="13 14">Carboxypeptidase</fullName>
    </submittedName>
</protein>
<feature type="domain" description="Penicillin-binding protein transpeptidase" evidence="11">
    <location>
        <begin position="387"/>
        <end position="662"/>
    </location>
</feature>
<evidence type="ECO:0000313" key="13">
    <source>
        <dbReference type="EMBL" id="GEK83765.1"/>
    </source>
</evidence>
<feature type="compositionally biased region" description="Pro residues" evidence="9">
    <location>
        <begin position="715"/>
        <end position="726"/>
    </location>
</feature>
<evidence type="ECO:0000313" key="16">
    <source>
        <dbReference type="Proteomes" id="UP000522688"/>
    </source>
</evidence>
<accession>A0A7W3JFL7</accession>
<evidence type="ECO:0000256" key="5">
    <source>
        <dbReference type="ARBA" id="ARBA00022801"/>
    </source>
</evidence>
<keyword evidence="1 14" id="KW-0121">Carboxypeptidase</keyword>
<dbReference type="GO" id="GO:0008658">
    <property type="term" value="F:penicillin binding"/>
    <property type="evidence" value="ECO:0007669"/>
    <property type="project" value="InterPro"/>
</dbReference>
<comment type="caution">
    <text evidence="14">The sequence shown here is derived from an EMBL/GenBank/DDBJ whole genome shotgun (WGS) entry which is preliminary data.</text>
</comment>
<evidence type="ECO:0000256" key="1">
    <source>
        <dbReference type="ARBA" id="ARBA00022645"/>
    </source>
</evidence>
<dbReference type="OrthoDB" id="9766909at2"/>
<keyword evidence="2" id="KW-0645">Protease</keyword>
<sequence>MSGRTTRASFASRTGGALGAVAGMAGLSVLAGVMVTILVTPVIAVAGSGASFGVQAFNTIPEELEIGEQAQTSELYATRGGEPVKLAEFFSQDRREVGWDDIAQSAKDAAIATEDPRFYEHAGVDSFAAVRAVFQNVSGGDIESGASTITMQYVRNVLVQQAEKQLESGDPEVVAAGEAAYEEATTTTLPRKLREIKMAIGVEERFDKEQILTAYLNIANYGGRVYGIESAAQYYFGVSAAELTPAQSASLVATVNSPAALRIDAEENIAANTERRDLLLANMDEQGMLTDDEYATAVETPVSPVITPSTSGCANTQPASAAYFCDYVRAEVLNDPAFGETADERAALLNRGGLQIITTLDLDVQEAAAATLQAQVPGSVGFADLGGSLVSTEARTGRIVAMAQNTAYGSSQEGDGVTQVNYAADASHGGSTGFQVGSTYKAFTLVDWLENGNSLYDRVQASKNAWNTSEFSSCQGGFGASSYDVTNDTGGRASDMTPLQATTRSVNTAFIAMASQLDLCDIAGAAGDLGVTNADGRELSIFPSDILGSGANAIAPLQMASAFGSIANGGTACSPIAIDSVTRPDGSTVTPPSADCRQAIDPAVASTTAFALESVLAPGGTGTASNPGDGIDLLGKTGTTDNAKDTWMVGSTTEVATAVWVGNVQGEVSMRQNALPGGGADTARHRVFQPYMQAVNALYGGQPFAAPSAELTERPAPPPAPAPAPSPDSASPGQTGAGDGDGDEQGAGNEGADEQNTPGRQQDGDEGRGGGGDDRSGGDEGDSDEG</sequence>
<evidence type="ECO:0000256" key="3">
    <source>
        <dbReference type="ARBA" id="ARBA00022676"/>
    </source>
</evidence>
<reference evidence="13 15" key="1">
    <citation type="submission" date="2019-07" db="EMBL/GenBank/DDBJ databases">
        <title>Whole genome shotgun sequence of Frigoribacterium faeni NBRC 103066.</title>
        <authorList>
            <person name="Hosoyama A."/>
            <person name="Uohara A."/>
            <person name="Ohji S."/>
            <person name="Ichikawa N."/>
        </authorList>
    </citation>
    <scope>NUCLEOTIDE SEQUENCE [LARGE SCALE GENOMIC DNA]</scope>
    <source>
        <strain evidence="13 15">NBRC 103066</strain>
    </source>
</reference>
<gene>
    <name evidence="14" type="ORF">FB463_000139</name>
    <name evidence="13" type="ORF">FFA01_20740</name>
</gene>